<comment type="caution">
    <text evidence="1">The sequence shown here is derived from an EMBL/GenBank/DDBJ whole genome shotgun (WGS) entry which is preliminary data.</text>
</comment>
<protein>
    <submittedName>
        <fullName evidence="1">Uncharacterized protein</fullName>
    </submittedName>
</protein>
<evidence type="ECO:0000313" key="2">
    <source>
        <dbReference type="Proteomes" id="UP000019402"/>
    </source>
</evidence>
<gene>
    <name evidence="1" type="ORF">JCM21142_2768</name>
</gene>
<sequence>MVQRKIIWAFLTFFLFSFSYEKVNSISKSREKKMHRIVLSHPAYEDSLICELRETYDKQNRLVGFNMDVLSVYCAEHVCSVDTVHLFWNVMGQYLRYELPEGVTLEKNDGKPFVKQDYELLHEILNDENARFNKLSYNDIVKKMMLSMDLN</sequence>
<dbReference type="AlphaFoldDB" id="W7YCG3"/>
<dbReference type="Proteomes" id="UP000019402">
    <property type="component" value="Unassembled WGS sequence"/>
</dbReference>
<dbReference type="EMBL" id="BAMD01000006">
    <property type="protein sequence ID" value="GAF02141.1"/>
    <property type="molecule type" value="Genomic_DNA"/>
</dbReference>
<name>W7YCG3_9BACT</name>
<organism evidence="1 2">
    <name type="scientific">Saccharicrinis fermentans DSM 9555 = JCM 21142</name>
    <dbReference type="NCBI Taxonomy" id="869213"/>
    <lineage>
        <taxon>Bacteria</taxon>
        <taxon>Pseudomonadati</taxon>
        <taxon>Bacteroidota</taxon>
        <taxon>Bacteroidia</taxon>
        <taxon>Marinilabiliales</taxon>
        <taxon>Marinilabiliaceae</taxon>
        <taxon>Saccharicrinis</taxon>
    </lineage>
</organism>
<accession>W7YCG3</accession>
<evidence type="ECO:0000313" key="1">
    <source>
        <dbReference type="EMBL" id="GAF02141.1"/>
    </source>
</evidence>
<keyword evidence="2" id="KW-1185">Reference proteome</keyword>
<proteinExistence type="predicted"/>
<reference evidence="1 2" key="1">
    <citation type="journal article" date="2014" name="Genome Announc.">
        <title>Draft Genome Sequence of Cytophaga fermentans JCM 21142T, a Facultative Anaerobe Isolated from Marine Mud.</title>
        <authorList>
            <person name="Starns D."/>
            <person name="Oshima K."/>
            <person name="Suda W."/>
            <person name="Iino T."/>
            <person name="Yuki M."/>
            <person name="Inoue J."/>
            <person name="Kitamura K."/>
            <person name="Iida T."/>
            <person name="Darby A."/>
            <person name="Hattori M."/>
            <person name="Ohkuma M."/>
        </authorList>
    </citation>
    <scope>NUCLEOTIDE SEQUENCE [LARGE SCALE GENOMIC DNA]</scope>
    <source>
        <strain evidence="1 2">JCM 21142</strain>
    </source>
</reference>